<organism evidence="1">
    <name type="scientific">marine metagenome</name>
    <dbReference type="NCBI Taxonomy" id="408172"/>
    <lineage>
        <taxon>unclassified sequences</taxon>
        <taxon>metagenomes</taxon>
        <taxon>ecological metagenomes</taxon>
    </lineage>
</organism>
<accession>A0A381QFF6</accession>
<dbReference type="NCBIfam" id="NF033709">
    <property type="entry name" value="PorV_fam"/>
    <property type="match status" value="1"/>
</dbReference>
<reference evidence="1" key="1">
    <citation type="submission" date="2018-05" db="EMBL/GenBank/DDBJ databases">
        <authorList>
            <person name="Lanie J.A."/>
            <person name="Ng W.-L."/>
            <person name="Kazmierczak K.M."/>
            <person name="Andrzejewski T.M."/>
            <person name="Davidsen T.M."/>
            <person name="Wayne K.J."/>
            <person name="Tettelin H."/>
            <person name="Glass J.I."/>
            <person name="Rusch D."/>
            <person name="Podicherti R."/>
            <person name="Tsui H.-C.T."/>
            <person name="Winkler M.E."/>
        </authorList>
    </citation>
    <scope>NUCLEOTIDE SEQUENCE</scope>
</reference>
<dbReference type="AlphaFoldDB" id="A0A381QFF6"/>
<protein>
    <recommendedName>
        <fullName evidence="2">DUF5723 domain-containing protein</fullName>
    </recommendedName>
</protein>
<dbReference type="Gene3D" id="2.40.160.60">
    <property type="entry name" value="Outer membrane protein transport protein (OMPP1/FadL/TodX)"/>
    <property type="match status" value="1"/>
</dbReference>
<evidence type="ECO:0000313" key="1">
    <source>
        <dbReference type="EMBL" id="SUZ77119.1"/>
    </source>
</evidence>
<name>A0A381QFF6_9ZZZZ</name>
<sequence length="326" mass="35573">MVFGQYRDIPEVVTKVATSAANWLKLETSARAIGMGGTFVASGRGVAGIPYNPSSIGFIEKSEAYFSAVNYLAGIQHGVFTFGTRITPSDFAGFHIFYLNSGKMAVTNEYYPDGTGEDFSVISMAVRGTYARRLTDRLKVGASLNYIRDQIYEAGMQTVSFDLGSNFDTGIYGVILGMSITNFGPEVQYNGESLHITVPDTIDVDERVSKITDKFPLPLVFRLGIENELMGPNSVFIKNPVHSLRLSIDGIKPSDYDVYGGVGLEYGWQSLAFVRGGMHLNHDTAGLSLGGGLNLRLGRMALTVDYAFVDYDVLKITHQVAMGLQF</sequence>
<gene>
    <name evidence="1" type="ORF">METZ01_LOCUS29973</name>
</gene>
<proteinExistence type="predicted"/>
<evidence type="ECO:0008006" key="2">
    <source>
        <dbReference type="Google" id="ProtNLM"/>
    </source>
</evidence>
<dbReference type="SUPFAM" id="SSF56935">
    <property type="entry name" value="Porins"/>
    <property type="match status" value="1"/>
</dbReference>
<dbReference type="EMBL" id="UINC01001304">
    <property type="protein sequence ID" value="SUZ77119.1"/>
    <property type="molecule type" value="Genomic_DNA"/>
</dbReference>